<accession>A0A5J9W1T2</accession>
<dbReference type="OrthoDB" id="679083at2759"/>
<sequence length="385" mass="42464">MASPLPTPALLDELVEEILLRIPPDEPARLLRAALVCKGWCRLVSGPGFRRRFRQRHGTPPLLGILRCFRDDEDGARIVRFVPTCSFRPPHADRRGWQEIDSRHGRVLLYSSPWKFKYGDVFSVWDPVTDKHRQLPSLPQFPDHYTFKAVVLCGASGSCDHLDCSSGPFLVVFMASFGQKMIAYHYSSEADAWSEPTSASHPGWFSVWRRSAHVRNSLYFVLEEGTIEGMTLFLILVYDLGTREMTLIPPPPLNNNHIVLTTAVGGELGCATVVRSNICIWSGEAVPDDDMRWTPIRVIDFGALIPVGCTMIPGTLDVVGFEDGGGVIYVGTDRGSFATDLKSGRFKKIEGVSGICNVVPFMSFYTPALRVAATGEDPTSGASSA</sequence>
<dbReference type="InterPro" id="IPR036047">
    <property type="entry name" value="F-box-like_dom_sf"/>
</dbReference>
<keyword evidence="3" id="KW-1185">Reference proteome</keyword>
<dbReference type="Pfam" id="PF00646">
    <property type="entry name" value="F-box"/>
    <property type="match status" value="1"/>
</dbReference>
<dbReference type="Proteomes" id="UP000324897">
    <property type="component" value="Chromosome 4"/>
</dbReference>
<name>A0A5J9W1T2_9POAL</name>
<comment type="caution">
    <text evidence="2">The sequence shown here is derived from an EMBL/GenBank/DDBJ whole genome shotgun (WGS) entry which is preliminary data.</text>
</comment>
<organism evidence="2 3">
    <name type="scientific">Eragrostis curvula</name>
    <name type="common">weeping love grass</name>
    <dbReference type="NCBI Taxonomy" id="38414"/>
    <lineage>
        <taxon>Eukaryota</taxon>
        <taxon>Viridiplantae</taxon>
        <taxon>Streptophyta</taxon>
        <taxon>Embryophyta</taxon>
        <taxon>Tracheophyta</taxon>
        <taxon>Spermatophyta</taxon>
        <taxon>Magnoliopsida</taxon>
        <taxon>Liliopsida</taxon>
        <taxon>Poales</taxon>
        <taxon>Poaceae</taxon>
        <taxon>PACMAD clade</taxon>
        <taxon>Chloridoideae</taxon>
        <taxon>Eragrostideae</taxon>
        <taxon>Eragrostidinae</taxon>
        <taxon>Eragrostis</taxon>
    </lineage>
</organism>
<evidence type="ECO:0000259" key="1">
    <source>
        <dbReference type="Pfam" id="PF00646"/>
    </source>
</evidence>
<gene>
    <name evidence="2" type="ORF">EJB05_14794</name>
</gene>
<reference evidence="2 3" key="1">
    <citation type="journal article" date="2019" name="Sci. Rep.">
        <title>A high-quality genome of Eragrostis curvula grass provides insights into Poaceae evolution and supports new strategies to enhance forage quality.</title>
        <authorList>
            <person name="Carballo J."/>
            <person name="Santos B.A.C.M."/>
            <person name="Zappacosta D."/>
            <person name="Garbus I."/>
            <person name="Selva J.P."/>
            <person name="Gallo C.A."/>
            <person name="Diaz A."/>
            <person name="Albertini E."/>
            <person name="Caccamo M."/>
            <person name="Echenique V."/>
        </authorList>
    </citation>
    <scope>NUCLEOTIDE SEQUENCE [LARGE SCALE GENOMIC DNA]</scope>
    <source>
        <strain evidence="3">cv. Victoria</strain>
        <tissue evidence="2">Leaf</tissue>
    </source>
</reference>
<dbReference type="SUPFAM" id="SSF81383">
    <property type="entry name" value="F-box domain"/>
    <property type="match status" value="1"/>
</dbReference>
<evidence type="ECO:0000313" key="2">
    <source>
        <dbReference type="EMBL" id="TVU41290.1"/>
    </source>
</evidence>
<dbReference type="PANTHER" id="PTHR32133">
    <property type="entry name" value="OS07G0120400 PROTEIN"/>
    <property type="match status" value="1"/>
</dbReference>
<dbReference type="Gramene" id="TVU41290">
    <property type="protein sequence ID" value="TVU41290"/>
    <property type="gene ID" value="EJB05_14794"/>
</dbReference>
<dbReference type="InterPro" id="IPR001810">
    <property type="entry name" value="F-box_dom"/>
</dbReference>
<evidence type="ECO:0000313" key="3">
    <source>
        <dbReference type="Proteomes" id="UP000324897"/>
    </source>
</evidence>
<feature type="domain" description="F-box" evidence="1">
    <location>
        <begin position="12"/>
        <end position="51"/>
    </location>
</feature>
<proteinExistence type="predicted"/>
<dbReference type="AlphaFoldDB" id="A0A5J9W1T2"/>
<dbReference type="PANTHER" id="PTHR32133:SF386">
    <property type="entry name" value="F-BOX DOMAIN-CONTAINING PROTEIN"/>
    <property type="match status" value="1"/>
</dbReference>
<protein>
    <recommendedName>
        <fullName evidence="1">F-box domain-containing protein</fullName>
    </recommendedName>
</protein>
<dbReference type="EMBL" id="RWGY01000007">
    <property type="protein sequence ID" value="TVU41290.1"/>
    <property type="molecule type" value="Genomic_DNA"/>
</dbReference>
<feature type="non-terminal residue" evidence="2">
    <location>
        <position position="1"/>
    </location>
</feature>